<feature type="region of interest" description="Disordered" evidence="1">
    <location>
        <begin position="1"/>
        <end position="103"/>
    </location>
</feature>
<accession>A0A2J6RYP2</accession>
<dbReference type="EMBL" id="KZ613942">
    <property type="protein sequence ID" value="PMD43632.1"/>
    <property type="molecule type" value="Genomic_DNA"/>
</dbReference>
<feature type="compositionally biased region" description="Low complexity" evidence="1">
    <location>
        <begin position="46"/>
        <end position="62"/>
    </location>
</feature>
<feature type="compositionally biased region" description="Pro residues" evidence="1">
    <location>
        <begin position="93"/>
        <end position="103"/>
    </location>
</feature>
<reference evidence="2 3" key="1">
    <citation type="submission" date="2016-04" db="EMBL/GenBank/DDBJ databases">
        <title>A degradative enzymes factory behind the ericoid mycorrhizal symbiosis.</title>
        <authorList>
            <consortium name="DOE Joint Genome Institute"/>
            <person name="Martino E."/>
            <person name="Morin E."/>
            <person name="Grelet G."/>
            <person name="Kuo A."/>
            <person name="Kohler A."/>
            <person name="Daghino S."/>
            <person name="Barry K."/>
            <person name="Choi C."/>
            <person name="Cichocki N."/>
            <person name="Clum A."/>
            <person name="Copeland A."/>
            <person name="Hainaut M."/>
            <person name="Haridas S."/>
            <person name="Labutti K."/>
            <person name="Lindquist E."/>
            <person name="Lipzen A."/>
            <person name="Khouja H.-R."/>
            <person name="Murat C."/>
            <person name="Ohm R."/>
            <person name="Olson A."/>
            <person name="Spatafora J."/>
            <person name="Veneault-Fourrey C."/>
            <person name="Henrissat B."/>
            <person name="Grigoriev I."/>
            <person name="Martin F."/>
            <person name="Perotto S."/>
        </authorList>
    </citation>
    <scope>NUCLEOTIDE SEQUENCE [LARGE SCALE GENOMIC DNA]</scope>
    <source>
        <strain evidence="2 3">F</strain>
    </source>
</reference>
<proteinExistence type="predicted"/>
<evidence type="ECO:0000313" key="3">
    <source>
        <dbReference type="Proteomes" id="UP000235786"/>
    </source>
</evidence>
<evidence type="ECO:0000256" key="1">
    <source>
        <dbReference type="SAM" id="MobiDB-lite"/>
    </source>
</evidence>
<organism evidence="2 3">
    <name type="scientific">Hyaloscypha variabilis (strain UAMH 11265 / GT02V1 / F)</name>
    <name type="common">Meliniomyces variabilis</name>
    <dbReference type="NCBI Taxonomy" id="1149755"/>
    <lineage>
        <taxon>Eukaryota</taxon>
        <taxon>Fungi</taxon>
        <taxon>Dikarya</taxon>
        <taxon>Ascomycota</taxon>
        <taxon>Pezizomycotina</taxon>
        <taxon>Leotiomycetes</taxon>
        <taxon>Helotiales</taxon>
        <taxon>Hyaloscyphaceae</taxon>
        <taxon>Hyaloscypha</taxon>
        <taxon>Hyaloscypha variabilis</taxon>
    </lineage>
</organism>
<evidence type="ECO:0000313" key="2">
    <source>
        <dbReference type="EMBL" id="PMD43632.1"/>
    </source>
</evidence>
<gene>
    <name evidence="2" type="ORF">L207DRAFT_301531</name>
</gene>
<dbReference type="AlphaFoldDB" id="A0A2J6RYP2"/>
<dbReference type="Proteomes" id="UP000235786">
    <property type="component" value="Unassembled WGS sequence"/>
</dbReference>
<keyword evidence="3" id="KW-1185">Reference proteome</keyword>
<protein>
    <submittedName>
        <fullName evidence="2">Uncharacterized protein</fullName>
    </submittedName>
</protein>
<sequence>MATTKPTTPPRRRNANTITTPLPHQTGDSNDFLLSIQKFRHSLTLNHPTEQNQNQNPTPNSNYHQRKPQSEPQPKPTRLTIINKRSRSSLPSPLTPTPYLPLTPPLTPLTPTTPTQFSTSTFTFTIFLGPPTS</sequence>
<name>A0A2J6RYP2_HYAVF</name>